<dbReference type="Proteomes" id="UP001296706">
    <property type="component" value="Unassembled WGS sequence"/>
</dbReference>
<sequence>METALAPPASTIRPLLGVGCAGLLSGVLGALARDDETLRPLAHLIGPWILLAVVVSAGQRPERAAVRSALGLVAAVVAFYAGTGQPSSLRAGQMALWCVLALLGGPALGLLFHRIGRHGPSAVVGTASALGLLIGDVLNELDRFGSVVTLYLFALLSIGTVLALSRPTWRRFLVVLVLTLPASAIGLALVAAPDDLEKLLLTGF</sequence>
<feature type="transmembrane region" description="Helical" evidence="1">
    <location>
        <begin position="64"/>
        <end position="82"/>
    </location>
</feature>
<keyword evidence="1" id="KW-0812">Transmembrane</keyword>
<gene>
    <name evidence="2" type="ORF">HF577_33475</name>
</gene>
<accession>A0ABX1RS34</accession>
<evidence type="ECO:0000256" key="1">
    <source>
        <dbReference type="SAM" id="Phobius"/>
    </source>
</evidence>
<protein>
    <submittedName>
        <fullName evidence="2">Uncharacterized protein</fullName>
    </submittedName>
</protein>
<organism evidence="2 3">
    <name type="scientific">Pseudonocardia xinjiangensis</name>
    <dbReference type="NCBI Taxonomy" id="75289"/>
    <lineage>
        <taxon>Bacteria</taxon>
        <taxon>Bacillati</taxon>
        <taxon>Actinomycetota</taxon>
        <taxon>Actinomycetes</taxon>
        <taxon>Pseudonocardiales</taxon>
        <taxon>Pseudonocardiaceae</taxon>
        <taxon>Pseudonocardia</taxon>
    </lineage>
</organism>
<evidence type="ECO:0000313" key="3">
    <source>
        <dbReference type="Proteomes" id="UP001296706"/>
    </source>
</evidence>
<proteinExistence type="predicted"/>
<dbReference type="EMBL" id="JAAXKY010000187">
    <property type="protein sequence ID" value="NMH81986.1"/>
    <property type="molecule type" value="Genomic_DNA"/>
</dbReference>
<feature type="transmembrane region" description="Helical" evidence="1">
    <location>
        <begin position="38"/>
        <end position="57"/>
    </location>
</feature>
<keyword evidence="1" id="KW-1133">Transmembrane helix</keyword>
<feature type="transmembrane region" description="Helical" evidence="1">
    <location>
        <begin position="119"/>
        <end position="138"/>
    </location>
</feature>
<dbReference type="RefSeq" id="WP_169400006.1">
    <property type="nucleotide sequence ID" value="NZ_BAAAJH010000001.1"/>
</dbReference>
<feature type="transmembrane region" description="Helical" evidence="1">
    <location>
        <begin position="94"/>
        <end position="112"/>
    </location>
</feature>
<feature type="transmembrane region" description="Helical" evidence="1">
    <location>
        <begin position="172"/>
        <end position="192"/>
    </location>
</feature>
<feature type="transmembrane region" description="Helical" evidence="1">
    <location>
        <begin position="12"/>
        <end position="32"/>
    </location>
</feature>
<feature type="transmembrane region" description="Helical" evidence="1">
    <location>
        <begin position="144"/>
        <end position="165"/>
    </location>
</feature>
<reference evidence="2 3" key="1">
    <citation type="submission" date="2020-04" db="EMBL/GenBank/DDBJ databases">
        <authorList>
            <person name="Klaysubun C."/>
            <person name="Duangmal K."/>
            <person name="Lipun K."/>
        </authorList>
    </citation>
    <scope>NUCLEOTIDE SEQUENCE [LARGE SCALE GENOMIC DNA]</scope>
    <source>
        <strain evidence="2 3">JCM 11839</strain>
    </source>
</reference>
<keyword evidence="3" id="KW-1185">Reference proteome</keyword>
<evidence type="ECO:0000313" key="2">
    <source>
        <dbReference type="EMBL" id="NMH81986.1"/>
    </source>
</evidence>
<name>A0ABX1RS34_9PSEU</name>
<comment type="caution">
    <text evidence="2">The sequence shown here is derived from an EMBL/GenBank/DDBJ whole genome shotgun (WGS) entry which is preliminary data.</text>
</comment>
<keyword evidence="1" id="KW-0472">Membrane</keyword>